<dbReference type="InterPro" id="IPR036397">
    <property type="entry name" value="RNaseH_sf"/>
</dbReference>
<sequence length="450" mass="51657">MRTKNKPEDAAAQKMLMITPLLEEGLDPQRVIELKKELSEKHQVSYRTITRYLEAYRSNGFEGLKPSTGGTRESTLPDHYPEIVEQAIVLRRECPTRSVSDIIRILELEGVVSANTLSRSTLQRHLQSAGFGTRQMKIYTKTGAASRRFQKPHRCMLFQGDIKYGPYLPIGNNGERRQVYLSVFIDDATRYIVAAKFYDNQKVGIIEDSLRSAIMLYGKPDSIYVDNGKQYRSEWLRKACARLGIRLLFAKPYHPEGKGKVEAFNRRIDSFLSEVALQKVQTLEELNHHLDNWITAHYHKSPHYGLGGISPETAFRTDTRPLKFIDTAECAEAFLHTTEREVDKTGCISFDGRKYEVGLQLIGRKVDVYYDPAWKDEVEIHHKDFPVFRAKVLQIGRNCAIRTDLPERVQALEPENSRLLEGLNKANRSNRVRKEAALVFRKNREVNSNV</sequence>
<dbReference type="PROSITE" id="PS50994">
    <property type="entry name" value="INTEGRASE"/>
    <property type="match status" value="1"/>
</dbReference>
<dbReference type="OrthoDB" id="9794201at2"/>
<dbReference type="Pfam" id="PF00665">
    <property type="entry name" value="rve"/>
    <property type="match status" value="1"/>
</dbReference>
<dbReference type="InterPro" id="IPR009057">
    <property type="entry name" value="Homeodomain-like_sf"/>
</dbReference>
<name>A0A1M6LRQ3_9FIRM</name>
<organism evidence="2 3">
    <name type="scientific">Parasporobacterium paucivorans DSM 15970</name>
    <dbReference type="NCBI Taxonomy" id="1122934"/>
    <lineage>
        <taxon>Bacteria</taxon>
        <taxon>Bacillati</taxon>
        <taxon>Bacillota</taxon>
        <taxon>Clostridia</taxon>
        <taxon>Lachnospirales</taxon>
        <taxon>Lachnospiraceae</taxon>
        <taxon>Parasporobacterium</taxon>
    </lineage>
</organism>
<feature type="domain" description="Integrase catalytic" evidence="1">
    <location>
        <begin position="148"/>
        <end position="319"/>
    </location>
</feature>
<gene>
    <name evidence="2" type="ORF">SAMN02745691_02441</name>
</gene>
<dbReference type="RefSeq" id="WP_073994667.1">
    <property type="nucleotide sequence ID" value="NZ_FQYT01000044.1"/>
</dbReference>
<dbReference type="InterPro" id="IPR015378">
    <property type="entry name" value="Transposase-like_Mu_C"/>
</dbReference>
<accession>A0A1M6LRQ3</accession>
<dbReference type="GO" id="GO:0015074">
    <property type="term" value="P:DNA integration"/>
    <property type="evidence" value="ECO:0007669"/>
    <property type="project" value="InterPro"/>
</dbReference>
<proteinExistence type="predicted"/>
<keyword evidence="3" id="KW-1185">Reference proteome</keyword>
<dbReference type="Proteomes" id="UP000184342">
    <property type="component" value="Unassembled WGS sequence"/>
</dbReference>
<dbReference type="AlphaFoldDB" id="A0A1M6LRQ3"/>
<protein>
    <submittedName>
        <fullName evidence="2">Helix-turn-helix domain-containing protein</fullName>
    </submittedName>
</protein>
<evidence type="ECO:0000259" key="1">
    <source>
        <dbReference type="PROSITE" id="PS50994"/>
    </source>
</evidence>
<dbReference type="InterPro" id="IPR012337">
    <property type="entry name" value="RNaseH-like_sf"/>
</dbReference>
<dbReference type="InterPro" id="IPR001584">
    <property type="entry name" value="Integrase_cat-core"/>
</dbReference>
<evidence type="ECO:0000313" key="2">
    <source>
        <dbReference type="EMBL" id="SHJ73835.1"/>
    </source>
</evidence>
<dbReference type="PANTHER" id="PTHR35004">
    <property type="entry name" value="TRANSPOSASE RV3428C-RELATED"/>
    <property type="match status" value="1"/>
</dbReference>
<dbReference type="SUPFAM" id="SSF53098">
    <property type="entry name" value="Ribonuclease H-like"/>
    <property type="match status" value="1"/>
</dbReference>
<dbReference type="EMBL" id="FQYT01000044">
    <property type="protein sequence ID" value="SHJ73835.1"/>
    <property type="molecule type" value="Genomic_DNA"/>
</dbReference>
<evidence type="ECO:0000313" key="3">
    <source>
        <dbReference type="Proteomes" id="UP000184342"/>
    </source>
</evidence>
<reference evidence="2 3" key="1">
    <citation type="submission" date="2016-11" db="EMBL/GenBank/DDBJ databases">
        <authorList>
            <person name="Jaros S."/>
            <person name="Januszkiewicz K."/>
            <person name="Wedrychowicz H."/>
        </authorList>
    </citation>
    <scope>NUCLEOTIDE SEQUENCE [LARGE SCALE GENOMIC DNA]</scope>
    <source>
        <strain evidence="2 3">DSM 15970</strain>
    </source>
</reference>
<dbReference type="PANTHER" id="PTHR35004:SF6">
    <property type="entry name" value="TRANSPOSASE"/>
    <property type="match status" value="1"/>
</dbReference>
<dbReference type="Gene3D" id="3.30.420.10">
    <property type="entry name" value="Ribonuclease H-like superfamily/Ribonuclease H"/>
    <property type="match status" value="1"/>
</dbReference>
<dbReference type="GO" id="GO:0003676">
    <property type="term" value="F:nucleic acid binding"/>
    <property type="evidence" value="ECO:0007669"/>
    <property type="project" value="InterPro"/>
</dbReference>
<dbReference type="Pfam" id="PF09299">
    <property type="entry name" value="Mu-transpos_C"/>
    <property type="match status" value="1"/>
</dbReference>
<dbReference type="SUPFAM" id="SSF46689">
    <property type="entry name" value="Homeodomain-like"/>
    <property type="match status" value="1"/>
</dbReference>